<dbReference type="Pfam" id="PF01490">
    <property type="entry name" value="Aa_trans"/>
    <property type="match status" value="1"/>
</dbReference>
<name>A0A9N9Y5N5_9HYPO</name>
<feature type="transmembrane region" description="Helical" evidence="7">
    <location>
        <begin position="178"/>
        <end position="196"/>
    </location>
</feature>
<keyword evidence="5 7" id="KW-0472">Membrane</keyword>
<evidence type="ECO:0000256" key="1">
    <source>
        <dbReference type="ARBA" id="ARBA00004141"/>
    </source>
</evidence>
<feature type="transmembrane region" description="Helical" evidence="7">
    <location>
        <begin position="441"/>
        <end position="465"/>
    </location>
</feature>
<protein>
    <recommendedName>
        <fullName evidence="8">Amino acid transporter transmembrane domain-containing protein</fullName>
    </recommendedName>
</protein>
<sequence length="486" mass="52509">MKKSSLSGNESPRGNEDVEEVVGDNQPVDAVFGQIREGGPNYRNVGWLGTSVLMMKTQIGLGVLSFPVVFDTLGMIPGVILMLTISGMTLWSNYMVGVFKLNHPDVYGLDDVGERIFGRIGREIFGVIFVLCETFVQEIGQRRWMLTKMRSVQIFTAGSAVISVSIALNALSMHATCTAVFVAVAAIASFCLSSIRTLGRISWLAWVGVSCIIIAVLTVTVAVGLQDRPSDAPQEGVWKSDYVLFANPTFTEAISAISTIIFSYAGTGAFFPIVSEMRDPGQYNKALFLCHSVVTIIYVTVGVVVYYYCGSYVASPALGSAGPLIKKVAYGIALPGLMMSAILLSHLASKYMFVRILRGTHHMTSNTLVHWSTWLGATFSTALVAYLLASGIPIFGGLVSLAGALLGTFMSFQPMGCMWLYDNWSKGRENPNLKWRLMVCWSVFMVVIGSFLMIAGTYGSIVGIIDSFKASGGSKAWSCADNSNSV</sequence>
<keyword evidence="3 7" id="KW-0812">Transmembrane</keyword>
<feature type="compositionally biased region" description="Polar residues" evidence="6">
    <location>
        <begin position="1"/>
        <end position="12"/>
    </location>
</feature>
<gene>
    <name evidence="9" type="ORF">CBYS24578_00003656</name>
</gene>
<accession>A0A9N9Y5N5</accession>
<evidence type="ECO:0000256" key="6">
    <source>
        <dbReference type="SAM" id="MobiDB-lite"/>
    </source>
</evidence>
<comment type="subcellular location">
    <subcellularLocation>
        <location evidence="1">Membrane</location>
        <topology evidence="1">Multi-pass membrane protein</topology>
    </subcellularLocation>
</comment>
<feature type="domain" description="Amino acid transporter transmembrane" evidence="8">
    <location>
        <begin position="45"/>
        <end position="461"/>
    </location>
</feature>
<evidence type="ECO:0000256" key="3">
    <source>
        <dbReference type="ARBA" id="ARBA00022692"/>
    </source>
</evidence>
<comment type="similarity">
    <text evidence="2">Belongs to the amino acid/polyamine transporter 2 family.</text>
</comment>
<evidence type="ECO:0000256" key="7">
    <source>
        <dbReference type="SAM" id="Phobius"/>
    </source>
</evidence>
<dbReference type="PANTHER" id="PTHR22950">
    <property type="entry name" value="AMINO ACID TRANSPORTER"/>
    <property type="match status" value="1"/>
</dbReference>
<evidence type="ECO:0000259" key="8">
    <source>
        <dbReference type="Pfam" id="PF01490"/>
    </source>
</evidence>
<evidence type="ECO:0000256" key="2">
    <source>
        <dbReference type="ARBA" id="ARBA00008066"/>
    </source>
</evidence>
<feature type="transmembrane region" description="Helical" evidence="7">
    <location>
        <begin position="328"/>
        <end position="347"/>
    </location>
</feature>
<feature type="transmembrane region" description="Helical" evidence="7">
    <location>
        <begin position="253"/>
        <end position="274"/>
    </location>
</feature>
<proteinExistence type="inferred from homology"/>
<feature type="transmembrane region" description="Helical" evidence="7">
    <location>
        <begin position="152"/>
        <end position="172"/>
    </location>
</feature>
<evidence type="ECO:0000313" key="10">
    <source>
        <dbReference type="Proteomes" id="UP000754883"/>
    </source>
</evidence>
<feature type="transmembrane region" description="Helical" evidence="7">
    <location>
        <begin position="72"/>
        <end position="91"/>
    </location>
</feature>
<dbReference type="AlphaFoldDB" id="A0A9N9Y5N5"/>
<dbReference type="Gene3D" id="1.20.1740.10">
    <property type="entry name" value="Amino acid/polyamine transporter I"/>
    <property type="match status" value="1"/>
</dbReference>
<evidence type="ECO:0000256" key="4">
    <source>
        <dbReference type="ARBA" id="ARBA00022989"/>
    </source>
</evidence>
<reference evidence="9" key="1">
    <citation type="submission" date="2021-10" db="EMBL/GenBank/DDBJ databases">
        <authorList>
            <person name="Piombo E."/>
        </authorList>
    </citation>
    <scope>NUCLEOTIDE SEQUENCE</scope>
</reference>
<keyword evidence="4 7" id="KW-1133">Transmembrane helix</keyword>
<feature type="transmembrane region" description="Helical" evidence="7">
    <location>
        <begin position="394"/>
        <end position="421"/>
    </location>
</feature>
<feature type="region of interest" description="Disordered" evidence="6">
    <location>
        <begin position="1"/>
        <end position="20"/>
    </location>
</feature>
<dbReference type="GO" id="GO:0015179">
    <property type="term" value="F:L-amino acid transmembrane transporter activity"/>
    <property type="evidence" value="ECO:0007669"/>
    <property type="project" value="TreeGrafter"/>
</dbReference>
<comment type="caution">
    <text evidence="9">The sequence shown here is derived from an EMBL/GenBank/DDBJ whole genome shotgun (WGS) entry which is preliminary data.</text>
</comment>
<organism evidence="9 10">
    <name type="scientific">Clonostachys byssicola</name>
    <dbReference type="NCBI Taxonomy" id="160290"/>
    <lineage>
        <taxon>Eukaryota</taxon>
        <taxon>Fungi</taxon>
        <taxon>Dikarya</taxon>
        <taxon>Ascomycota</taxon>
        <taxon>Pezizomycotina</taxon>
        <taxon>Sordariomycetes</taxon>
        <taxon>Hypocreomycetidae</taxon>
        <taxon>Hypocreales</taxon>
        <taxon>Bionectriaceae</taxon>
        <taxon>Clonostachys</taxon>
    </lineage>
</organism>
<dbReference type="EMBL" id="CABFNO020001536">
    <property type="protein sequence ID" value="CAG9995411.1"/>
    <property type="molecule type" value="Genomic_DNA"/>
</dbReference>
<dbReference type="PANTHER" id="PTHR22950:SF683">
    <property type="entry name" value="AMINO ACID TRANSPORTER (EUROFUNG)"/>
    <property type="match status" value="1"/>
</dbReference>
<evidence type="ECO:0000313" key="9">
    <source>
        <dbReference type="EMBL" id="CAG9995411.1"/>
    </source>
</evidence>
<feature type="transmembrane region" description="Helical" evidence="7">
    <location>
        <begin position="203"/>
        <end position="225"/>
    </location>
</feature>
<dbReference type="Proteomes" id="UP000754883">
    <property type="component" value="Unassembled WGS sequence"/>
</dbReference>
<keyword evidence="10" id="KW-1185">Reference proteome</keyword>
<feature type="transmembrane region" description="Helical" evidence="7">
    <location>
        <begin position="368"/>
        <end position="388"/>
    </location>
</feature>
<evidence type="ECO:0000256" key="5">
    <source>
        <dbReference type="ARBA" id="ARBA00023136"/>
    </source>
</evidence>
<feature type="transmembrane region" description="Helical" evidence="7">
    <location>
        <begin position="286"/>
        <end position="308"/>
    </location>
</feature>
<dbReference type="OrthoDB" id="40134at2759"/>
<dbReference type="InterPro" id="IPR013057">
    <property type="entry name" value="AA_transpt_TM"/>
</dbReference>
<dbReference type="GO" id="GO:0016020">
    <property type="term" value="C:membrane"/>
    <property type="evidence" value="ECO:0007669"/>
    <property type="project" value="UniProtKB-SubCell"/>
</dbReference>